<evidence type="ECO:0000313" key="3">
    <source>
        <dbReference type="Proteomes" id="UP000233556"/>
    </source>
</evidence>
<dbReference type="AlphaFoldDB" id="A0A2I0TLX2"/>
<sequence>MLGAAQLFCEVLVLKAIGLQRTGKQDEAYALAQEVAALEPTDDNSLQALTILYREMHRPELVTKLYEAAVKKVPNSEEYHSHLFMAYARVGEYKKMQQNRVMLVSFVFIPSKLEKLTSELQSRENKCMAMYKKLCRWPECNALSRRLLLKNSDDWQFYITYFDSLFQLIDESWTPPPDEEHSLEGEVHYSIEQAVKFIEERITEESKNARPLRGPYLAKLELIRRLRYRGCNDEYKLGKSCLKTELQFSDYYCLLAVHLLLDLWLEGEEAAVWQCLTLLEEGLSHSPSNAQFKLLLIRIYCRLGAFEPVAELYSSLDAKHIQHDTIGFLFTKASFNTPRNQTSEYIIQAYKYGAFEKIPEFIAFRNRLNSSLHFAQVRTERMLLDLLLEANISTSLEESIKSMSLSPEEDDIPWKDLRDNRDLTVLFNWDPKDRDISEEHRKLSLEEETMWLRIRSLTLRLVSGLPTLSHTIQPKNSEKTAENGVSSKIDTIRSLLQQLEAAADSGKKFLEQKIQYPVLGPPPTRMAGFFSNGSCQCQTSLFYLVSDIYELDTNGLEDSAEIQERIGNSFKSLVERLTDLFNKCKGDLIEVRDGTLKTHPNLLENLVFFVETISIALWVSSYCDSVLRPFKSNLQKKKKKKKESSVAMPPVFTHFLDYVTELQTLTSNVIDHIKGLEIILTALKLEELSLKDTLLLQEEKKFTKTVQGKVQSSYHHSVQEIGELLKKRLDTIKKLKI</sequence>
<comment type="similarity">
    <text evidence="1">Belongs to the MDM20/NAA25 family.</text>
</comment>
<organism evidence="2 3">
    <name type="scientific">Limosa lapponica baueri</name>
    <dbReference type="NCBI Taxonomy" id="1758121"/>
    <lineage>
        <taxon>Eukaryota</taxon>
        <taxon>Metazoa</taxon>
        <taxon>Chordata</taxon>
        <taxon>Craniata</taxon>
        <taxon>Vertebrata</taxon>
        <taxon>Euteleostomi</taxon>
        <taxon>Archelosauria</taxon>
        <taxon>Archosauria</taxon>
        <taxon>Dinosauria</taxon>
        <taxon>Saurischia</taxon>
        <taxon>Theropoda</taxon>
        <taxon>Coelurosauria</taxon>
        <taxon>Aves</taxon>
        <taxon>Neognathae</taxon>
        <taxon>Neoaves</taxon>
        <taxon>Charadriiformes</taxon>
        <taxon>Scolopacidae</taxon>
        <taxon>Limosa</taxon>
    </lineage>
</organism>
<dbReference type="PANTHER" id="PTHR22767">
    <property type="entry name" value="N-TERMINAL ACETYLTRANSFERASE-RELATED"/>
    <property type="match status" value="1"/>
</dbReference>
<dbReference type="Proteomes" id="UP000233556">
    <property type="component" value="Unassembled WGS sequence"/>
</dbReference>
<keyword evidence="2" id="KW-0808">Transferase</keyword>
<dbReference type="PANTHER" id="PTHR22767:SF3">
    <property type="entry name" value="N-ALPHA-ACETYLTRANSFERASE 25, NATB AUXILIARY SUBUNIT"/>
    <property type="match status" value="1"/>
</dbReference>
<reference evidence="3" key="1">
    <citation type="submission" date="2017-11" db="EMBL/GenBank/DDBJ databases">
        <authorList>
            <person name="Lima N.C."/>
            <person name="Parody-Merino A.M."/>
            <person name="Battley P.F."/>
            <person name="Fidler A.E."/>
            <person name="Prosdocimi F."/>
        </authorList>
    </citation>
    <scope>NUCLEOTIDE SEQUENCE [LARGE SCALE GENOMIC DNA]</scope>
</reference>
<dbReference type="Gene3D" id="1.25.40.1040">
    <property type="match status" value="1"/>
</dbReference>
<dbReference type="SUPFAM" id="SSF48452">
    <property type="entry name" value="TPR-like"/>
    <property type="match status" value="1"/>
</dbReference>
<dbReference type="EMBL" id="KZ508828">
    <property type="protein sequence ID" value="PKU34755.1"/>
    <property type="molecule type" value="Genomic_DNA"/>
</dbReference>
<reference evidence="3" key="2">
    <citation type="submission" date="2017-12" db="EMBL/GenBank/DDBJ databases">
        <title>Genome sequence of the Bar-tailed Godwit (Limosa lapponica baueri).</title>
        <authorList>
            <person name="Lima N.C.B."/>
            <person name="Parody-Merino A.M."/>
            <person name="Battley P.F."/>
            <person name="Fidler A.E."/>
            <person name="Prosdocimi F."/>
        </authorList>
    </citation>
    <scope>NUCLEOTIDE SEQUENCE [LARGE SCALE GENOMIC DNA]</scope>
</reference>
<dbReference type="OrthoDB" id="1874341at2759"/>
<name>A0A2I0TLX2_LIMLA</name>
<dbReference type="InterPro" id="IPR011990">
    <property type="entry name" value="TPR-like_helical_dom_sf"/>
</dbReference>
<keyword evidence="3" id="KW-1185">Reference proteome</keyword>
<proteinExistence type="inferred from homology"/>
<evidence type="ECO:0000256" key="1">
    <source>
        <dbReference type="ARBA" id="ARBA00006298"/>
    </source>
</evidence>
<dbReference type="Pfam" id="PF09797">
    <property type="entry name" value="NatB_MDM20"/>
    <property type="match status" value="2"/>
</dbReference>
<dbReference type="GO" id="GO:0016740">
    <property type="term" value="F:transferase activity"/>
    <property type="evidence" value="ECO:0007669"/>
    <property type="project" value="UniProtKB-KW"/>
</dbReference>
<dbReference type="GO" id="GO:0031416">
    <property type="term" value="C:NatB complex"/>
    <property type="evidence" value="ECO:0007669"/>
    <property type="project" value="TreeGrafter"/>
</dbReference>
<protein>
    <submittedName>
        <fullName evidence="2">N-alpha-acetyltransferase auxiliary subunit</fullName>
    </submittedName>
</protein>
<accession>A0A2I0TLX2</accession>
<gene>
    <name evidence="2" type="ORF">llap_14941</name>
</gene>
<dbReference type="InterPro" id="IPR019183">
    <property type="entry name" value="NAA25_NatB_aux_su"/>
</dbReference>
<evidence type="ECO:0000313" key="2">
    <source>
        <dbReference type="EMBL" id="PKU34755.1"/>
    </source>
</evidence>